<dbReference type="SMART" id="SM00342">
    <property type="entry name" value="HTH_ARAC"/>
    <property type="match status" value="1"/>
</dbReference>
<dbReference type="PROSITE" id="PS01124">
    <property type="entry name" value="HTH_ARAC_FAMILY_2"/>
    <property type="match status" value="1"/>
</dbReference>
<dbReference type="AlphaFoldDB" id="A0A853KVF2"/>
<evidence type="ECO:0000256" key="2">
    <source>
        <dbReference type="ARBA" id="ARBA00023125"/>
    </source>
</evidence>
<keyword evidence="2" id="KW-0238">DNA-binding</keyword>
<dbReference type="GO" id="GO:0043565">
    <property type="term" value="F:sequence-specific DNA binding"/>
    <property type="evidence" value="ECO:0007669"/>
    <property type="project" value="InterPro"/>
</dbReference>
<dbReference type="EMBL" id="JPVZ01000013">
    <property type="protein sequence ID" value="OAZ07859.1"/>
    <property type="molecule type" value="Genomic_DNA"/>
</dbReference>
<dbReference type="PANTHER" id="PTHR46796:SF6">
    <property type="entry name" value="ARAC SUBFAMILY"/>
    <property type="match status" value="1"/>
</dbReference>
<accession>A0A853KVF2</accession>
<gene>
    <name evidence="5" type="ORF">TH4_19880</name>
</gene>
<dbReference type="PROSITE" id="PS00041">
    <property type="entry name" value="HTH_ARAC_FAMILY_1"/>
    <property type="match status" value="1"/>
</dbReference>
<feature type="domain" description="HTH araC/xylS-type" evidence="4">
    <location>
        <begin position="258"/>
        <end position="356"/>
    </location>
</feature>
<evidence type="ECO:0000259" key="4">
    <source>
        <dbReference type="PROSITE" id="PS01124"/>
    </source>
</evidence>
<dbReference type="InterPro" id="IPR050204">
    <property type="entry name" value="AraC_XylS_family_regulators"/>
</dbReference>
<dbReference type="InterPro" id="IPR018062">
    <property type="entry name" value="HTH_AraC-typ_CS"/>
</dbReference>
<keyword evidence="3" id="KW-0804">Transcription</keyword>
<dbReference type="Gene3D" id="1.10.10.60">
    <property type="entry name" value="Homeodomain-like"/>
    <property type="match status" value="2"/>
</dbReference>
<dbReference type="InterPro" id="IPR009057">
    <property type="entry name" value="Homeodomain-like_sf"/>
</dbReference>
<dbReference type="SUPFAM" id="SSF46689">
    <property type="entry name" value="Homeodomain-like"/>
    <property type="match status" value="2"/>
</dbReference>
<keyword evidence="1" id="KW-0805">Transcription regulation</keyword>
<reference evidence="5 6" key="1">
    <citation type="submission" date="2014-07" db="EMBL/GenBank/DDBJ databases">
        <title>Draft genome sequence of Thalassospira tepidiphila 1-1B.</title>
        <authorList>
            <person name="Lai Q."/>
            <person name="Shao Z."/>
        </authorList>
    </citation>
    <scope>NUCLEOTIDE SEQUENCE [LARGE SCALE GENOMIC DNA]</scope>
    <source>
        <strain evidence="5 6">MCCC 1A03514</strain>
    </source>
</reference>
<evidence type="ECO:0000313" key="6">
    <source>
        <dbReference type="Proteomes" id="UP000094009"/>
    </source>
</evidence>
<dbReference type="Pfam" id="PF12833">
    <property type="entry name" value="HTH_18"/>
    <property type="match status" value="1"/>
</dbReference>
<organism evidence="5 6">
    <name type="scientific">Thalassospira tepidiphila MCCC 1A03514</name>
    <dbReference type="NCBI Taxonomy" id="1177930"/>
    <lineage>
        <taxon>Bacteria</taxon>
        <taxon>Pseudomonadati</taxon>
        <taxon>Pseudomonadota</taxon>
        <taxon>Alphaproteobacteria</taxon>
        <taxon>Rhodospirillales</taxon>
        <taxon>Thalassospiraceae</taxon>
        <taxon>Thalassospira</taxon>
    </lineage>
</organism>
<evidence type="ECO:0000313" key="5">
    <source>
        <dbReference type="EMBL" id="OAZ07859.1"/>
    </source>
</evidence>
<evidence type="ECO:0000256" key="1">
    <source>
        <dbReference type="ARBA" id="ARBA00023015"/>
    </source>
</evidence>
<dbReference type="Proteomes" id="UP000094009">
    <property type="component" value="Unassembled WGS sequence"/>
</dbReference>
<comment type="caution">
    <text evidence="5">The sequence shown here is derived from an EMBL/GenBank/DDBJ whole genome shotgun (WGS) entry which is preliminary data.</text>
</comment>
<protein>
    <submittedName>
        <fullName evidence="5">AraC family transcriptional regulator</fullName>
    </submittedName>
</protein>
<name>A0A853KVF2_9PROT</name>
<evidence type="ECO:0000256" key="3">
    <source>
        <dbReference type="ARBA" id="ARBA00023163"/>
    </source>
</evidence>
<dbReference type="GO" id="GO:0003700">
    <property type="term" value="F:DNA-binding transcription factor activity"/>
    <property type="evidence" value="ECO:0007669"/>
    <property type="project" value="InterPro"/>
</dbReference>
<sequence>MRTGRGFGCGISTFDRYAEGRRFHILAQNRSGLHAHCFANPKHNAMMWSSCQEQKMAETASAFQPNGRYQKFEVFNQLIGDANLLRAGDFGESISAAHWRRKADVLTRYTDPDHHTISLYVNGGTGIQRKIGADPMSGGGPGRCCLMPAYLTSDWLVHGEVELFHVYIPHAAWERAVVEAFDIEPNAVEVPEKTFFLDPLIEQTVRQAMLPLDWDVPADRMAMSNAGQLLMGHMLRSYSTRRDLGFKVRGGLSPVIKRRVFDFVDANLDQPLTIEELAEVADLSAYHFARMFRKTVGEAPHQFVLRRRIERAMHMLRDGSAPVAEIALETGFSSQAHLTTRFSRFTGLTPAKYRSISQ</sequence>
<proteinExistence type="predicted"/>
<dbReference type="PANTHER" id="PTHR46796">
    <property type="entry name" value="HTH-TYPE TRANSCRIPTIONAL ACTIVATOR RHAS-RELATED"/>
    <property type="match status" value="1"/>
</dbReference>
<dbReference type="InterPro" id="IPR018060">
    <property type="entry name" value="HTH_AraC"/>
</dbReference>